<evidence type="ECO:0000259" key="4">
    <source>
        <dbReference type="PROSITE" id="PS51192"/>
    </source>
</evidence>
<evidence type="ECO:0000313" key="7">
    <source>
        <dbReference type="Proteomes" id="UP000273022"/>
    </source>
</evidence>
<dbReference type="PANTHER" id="PTHR10799">
    <property type="entry name" value="SNF2/RAD54 HELICASE FAMILY"/>
    <property type="match status" value="1"/>
</dbReference>
<evidence type="ECO:0000256" key="3">
    <source>
        <dbReference type="SAM" id="Coils"/>
    </source>
</evidence>
<dbReference type="SMART" id="SM00487">
    <property type="entry name" value="DEXDc"/>
    <property type="match status" value="1"/>
</dbReference>
<organism evidence="6 7">
    <name type="scientific">Parashewanella spongiae</name>
    <dbReference type="NCBI Taxonomy" id="342950"/>
    <lineage>
        <taxon>Bacteria</taxon>
        <taxon>Pseudomonadati</taxon>
        <taxon>Pseudomonadota</taxon>
        <taxon>Gammaproteobacteria</taxon>
        <taxon>Alteromonadales</taxon>
        <taxon>Shewanellaceae</taxon>
        <taxon>Parashewanella</taxon>
    </lineage>
</organism>
<keyword evidence="7" id="KW-1185">Reference proteome</keyword>
<evidence type="ECO:0000259" key="5">
    <source>
        <dbReference type="PROSITE" id="PS51194"/>
    </source>
</evidence>
<evidence type="ECO:0000313" key="6">
    <source>
        <dbReference type="EMBL" id="RJY05350.1"/>
    </source>
</evidence>
<dbReference type="InterPro" id="IPR049730">
    <property type="entry name" value="SNF2/RAD54-like_C"/>
</dbReference>
<dbReference type="InterPro" id="IPR027417">
    <property type="entry name" value="P-loop_NTPase"/>
</dbReference>
<dbReference type="GO" id="GO:0016787">
    <property type="term" value="F:hydrolase activity"/>
    <property type="evidence" value="ECO:0007669"/>
    <property type="project" value="UniProtKB-KW"/>
</dbReference>
<dbReference type="GO" id="GO:0004386">
    <property type="term" value="F:helicase activity"/>
    <property type="evidence" value="ECO:0007669"/>
    <property type="project" value="UniProtKB-KW"/>
</dbReference>
<protein>
    <submittedName>
        <fullName evidence="6">DEAD/DEAH box helicase</fullName>
    </submittedName>
</protein>
<dbReference type="InterPro" id="IPR001650">
    <property type="entry name" value="Helicase_C-like"/>
</dbReference>
<dbReference type="AlphaFoldDB" id="A0A3A6TES6"/>
<dbReference type="InterPro" id="IPR014001">
    <property type="entry name" value="Helicase_ATP-bd"/>
</dbReference>
<dbReference type="PROSITE" id="PS51192">
    <property type="entry name" value="HELICASE_ATP_BIND_1"/>
    <property type="match status" value="1"/>
</dbReference>
<name>A0A3A6TES6_9GAMM</name>
<sequence>MKLIHLFWQANLDDFDNSGALYLWIESRHITRQNGYYPYQLDSALLSELCSDLLSTASKPKIKSVLMPCNKQSNAIPSPIIANLCDVIDLDYHQHGKQKLNIIELSQPIEFLKQLNFKSFHFDDDLNLADDAKFWIKFAYELIDTIKQDLYVPRLIKPELLPHQQHQYSNQPFYTKWQWVDEAFNNRIHHIAACMPFSACLGDFNQFDAISALNHFSDVCLNQFIKQTSFTQKALKGVTDTFVQSTIEDESIYLNDEQYHHWYTWFSRLQSEQQGSEFTICFKLIEASDGLGDNWGLDIQLQSKRDPSFMVSLCEFWKQKDNEHKLYTKLLGQHIERFLLLQLGYASRIYPIIERFFEAKMQLPFAALTHDQAFQFLKEDAWSLSACGYRIIVPAWWTTKGRLKAKAKLKAKKNNSSTSKADGGFLSQDNLIQFDFNYAMGEHELDANEWQQLLEAKSELVYFRGNWVEINKDEMLKMQKLIETANKDRKQGNVADLISLSADSDSYDVELDTQVQQMFDQLLNKDAFKSVAQPKNLKATLRPYQNRGLSWLAYLESLGMNPCLADDMGLGKTMQVISLLLRSPQKQPAILIAPTSVVGNWFKELQKFAPEIKALIHHGSNRKNIAFADQVAQYQVVITSYGLLRKDKTILKDIDWSRIIIDEAQNIKNPMAQQTKALLSLSAPSRLALTGTPIENRLMDLWSIFNFLNPGLLGSQASFRKQFETPIQRDNNLVQNKLLKRIVEPFILRRLKTDKNIIQDLPDKIEQKVYCQLSGEQASLYQTLVDEITEQIEEAESDNAKQKAVMLSALLKLKQCCNHPAQLLQDGSDFSVERSIKLQRLVELCTEAMNNQESILIFSQFTDICGQLELLLKKQHGFNTYYLHGGTSRTKREKMVDEFQQTETAPSIFILSLKAGGVGITLTKANHVIHFDRWWNPAVENQATDRAFRIGQNKTVFAHKFISIGTIEEKIDDMLESKQKIADSIVGADESWLSKLDAKAFVKLIQLSRENT</sequence>
<dbReference type="Gene3D" id="3.40.50.10810">
    <property type="entry name" value="Tandem AAA-ATPase domain"/>
    <property type="match status" value="1"/>
</dbReference>
<feature type="domain" description="Helicase C-terminal" evidence="5">
    <location>
        <begin position="837"/>
        <end position="997"/>
    </location>
</feature>
<gene>
    <name evidence="6" type="ORF">D5R81_18550</name>
</gene>
<proteinExistence type="predicted"/>
<evidence type="ECO:0000256" key="1">
    <source>
        <dbReference type="ARBA" id="ARBA00022801"/>
    </source>
</evidence>
<dbReference type="Pfam" id="PF00271">
    <property type="entry name" value="Helicase_C"/>
    <property type="match status" value="1"/>
</dbReference>
<feature type="domain" description="Helicase ATP-binding" evidence="4">
    <location>
        <begin position="553"/>
        <end position="711"/>
    </location>
</feature>
<reference evidence="6 7" key="1">
    <citation type="submission" date="2018-09" db="EMBL/GenBank/DDBJ databases">
        <title>Phylogeny of the Shewanellaceae, and recommendation for two new genera, Pseudoshewanella and Parashewanella.</title>
        <authorList>
            <person name="Wang G."/>
        </authorList>
    </citation>
    <scope>NUCLEOTIDE SEQUENCE [LARGE SCALE GENOMIC DNA]</scope>
    <source>
        <strain evidence="6 7">KCTC 22492</strain>
    </source>
</reference>
<dbReference type="SMART" id="SM00490">
    <property type="entry name" value="HELICc"/>
    <property type="match status" value="1"/>
</dbReference>
<keyword evidence="2 6" id="KW-0347">Helicase</keyword>
<dbReference type="Gene3D" id="3.40.50.300">
    <property type="entry name" value="P-loop containing nucleotide triphosphate hydrolases"/>
    <property type="match status" value="1"/>
</dbReference>
<dbReference type="Proteomes" id="UP000273022">
    <property type="component" value="Unassembled WGS sequence"/>
</dbReference>
<dbReference type="InterPro" id="IPR000330">
    <property type="entry name" value="SNF2_N"/>
</dbReference>
<evidence type="ECO:0000256" key="2">
    <source>
        <dbReference type="ARBA" id="ARBA00022806"/>
    </source>
</evidence>
<dbReference type="EMBL" id="QYYH01000186">
    <property type="protein sequence ID" value="RJY05350.1"/>
    <property type="molecule type" value="Genomic_DNA"/>
</dbReference>
<dbReference type="CDD" id="cd18793">
    <property type="entry name" value="SF2_C_SNF"/>
    <property type="match status" value="1"/>
</dbReference>
<dbReference type="OrthoDB" id="9760715at2"/>
<keyword evidence="3" id="KW-0175">Coiled coil</keyword>
<dbReference type="PROSITE" id="PS51194">
    <property type="entry name" value="HELICASE_CTER"/>
    <property type="match status" value="1"/>
</dbReference>
<dbReference type="Pfam" id="PF12419">
    <property type="entry name" value="DUF3670"/>
    <property type="match status" value="1"/>
</dbReference>
<dbReference type="CDD" id="cd18012">
    <property type="entry name" value="DEXQc_arch_SWI2_SNF2"/>
    <property type="match status" value="1"/>
</dbReference>
<dbReference type="Pfam" id="PF00176">
    <property type="entry name" value="SNF2-rel_dom"/>
    <property type="match status" value="1"/>
</dbReference>
<keyword evidence="2 6" id="KW-0547">Nucleotide-binding</keyword>
<keyword evidence="2 6" id="KW-0067">ATP-binding</keyword>
<dbReference type="SUPFAM" id="SSF52540">
    <property type="entry name" value="P-loop containing nucleoside triphosphate hydrolases"/>
    <property type="match status" value="2"/>
</dbReference>
<dbReference type="GO" id="GO:0005524">
    <property type="term" value="F:ATP binding"/>
    <property type="evidence" value="ECO:0007669"/>
    <property type="project" value="InterPro"/>
</dbReference>
<dbReference type="InterPro" id="IPR022138">
    <property type="entry name" value="DUF3670"/>
</dbReference>
<dbReference type="FunFam" id="3.40.50.300:FF:000533">
    <property type="entry name" value="Helicase, Snf2 family"/>
    <property type="match status" value="1"/>
</dbReference>
<feature type="coiled-coil region" evidence="3">
    <location>
        <begin position="778"/>
        <end position="805"/>
    </location>
</feature>
<dbReference type="RefSeq" id="WP_121855085.1">
    <property type="nucleotide sequence ID" value="NZ_CP037952.1"/>
</dbReference>
<accession>A0A3A6TES6</accession>
<dbReference type="InterPro" id="IPR038718">
    <property type="entry name" value="SNF2-like_sf"/>
</dbReference>
<keyword evidence="1" id="KW-0378">Hydrolase</keyword>
<comment type="caution">
    <text evidence="6">The sequence shown here is derived from an EMBL/GenBank/DDBJ whole genome shotgun (WGS) entry which is preliminary data.</text>
</comment>